<feature type="compositionally biased region" description="Polar residues" evidence="1">
    <location>
        <begin position="436"/>
        <end position="445"/>
    </location>
</feature>
<dbReference type="SMART" id="SM00128">
    <property type="entry name" value="IPPc"/>
    <property type="match status" value="1"/>
</dbReference>
<dbReference type="Pfam" id="PF21310">
    <property type="entry name" value="OCRL-like_ASH"/>
    <property type="match status" value="1"/>
</dbReference>
<organism evidence="3 4">
    <name type="scientific">Terfezia boudieri ATCC MYA-4762</name>
    <dbReference type="NCBI Taxonomy" id="1051890"/>
    <lineage>
        <taxon>Eukaryota</taxon>
        <taxon>Fungi</taxon>
        <taxon>Dikarya</taxon>
        <taxon>Ascomycota</taxon>
        <taxon>Pezizomycotina</taxon>
        <taxon>Pezizomycetes</taxon>
        <taxon>Pezizales</taxon>
        <taxon>Pezizaceae</taxon>
        <taxon>Terfezia</taxon>
    </lineage>
</organism>
<dbReference type="InterPro" id="IPR036691">
    <property type="entry name" value="Endo/exonu/phosph_ase_sf"/>
</dbReference>
<dbReference type="InterPro" id="IPR000300">
    <property type="entry name" value="IPPc"/>
</dbReference>
<dbReference type="Gene3D" id="2.60.40.10">
    <property type="entry name" value="Immunoglobulins"/>
    <property type="match status" value="1"/>
</dbReference>
<evidence type="ECO:0000256" key="1">
    <source>
        <dbReference type="SAM" id="MobiDB-lite"/>
    </source>
</evidence>
<dbReference type="InterPro" id="IPR046985">
    <property type="entry name" value="IP5"/>
</dbReference>
<name>A0A3N4M1F2_9PEZI</name>
<accession>A0A3N4M1F2</accession>
<keyword evidence="4" id="KW-1185">Reference proteome</keyword>
<evidence type="ECO:0000313" key="4">
    <source>
        <dbReference type="Proteomes" id="UP000267821"/>
    </source>
</evidence>
<gene>
    <name evidence="3" type="ORF">L211DRAFT_866233</name>
</gene>
<dbReference type="GO" id="GO:0046856">
    <property type="term" value="P:phosphatidylinositol dephosphorylation"/>
    <property type="evidence" value="ECO:0007669"/>
    <property type="project" value="InterPro"/>
</dbReference>
<evidence type="ECO:0000313" key="3">
    <source>
        <dbReference type="EMBL" id="RPB26761.1"/>
    </source>
</evidence>
<protein>
    <submittedName>
        <fullName evidence="3">DNase I-like protein</fullName>
    </submittedName>
</protein>
<dbReference type="Gene3D" id="3.60.10.10">
    <property type="entry name" value="Endonuclease/exonuclease/phosphatase"/>
    <property type="match status" value="1"/>
</dbReference>
<dbReference type="OrthoDB" id="7862313at2759"/>
<dbReference type="SUPFAM" id="SSF56219">
    <property type="entry name" value="DNase I-like"/>
    <property type="match status" value="1"/>
</dbReference>
<feature type="region of interest" description="Disordered" evidence="1">
    <location>
        <begin position="417"/>
        <end position="487"/>
    </location>
</feature>
<dbReference type="EMBL" id="ML121533">
    <property type="protein sequence ID" value="RPB26761.1"/>
    <property type="molecule type" value="Genomic_DNA"/>
</dbReference>
<dbReference type="PANTHER" id="PTHR11200:SF300">
    <property type="entry name" value="TYPE II INOSITOL 1,4,5-TRISPHOSPHATE 5-PHOSPHATASE"/>
    <property type="match status" value="1"/>
</dbReference>
<dbReference type="STRING" id="1051890.A0A3N4M1F2"/>
<dbReference type="PANTHER" id="PTHR11200">
    <property type="entry name" value="INOSITOL 5-PHOSPHATASE"/>
    <property type="match status" value="1"/>
</dbReference>
<proteinExistence type="predicted"/>
<feature type="domain" description="Inositol polyphosphate-related phosphatase" evidence="2">
    <location>
        <begin position="35"/>
        <end position="447"/>
    </location>
</feature>
<evidence type="ECO:0000259" key="2">
    <source>
        <dbReference type="SMART" id="SM00128"/>
    </source>
</evidence>
<dbReference type="Pfam" id="PF22669">
    <property type="entry name" value="Exo_endo_phos2"/>
    <property type="match status" value="2"/>
</dbReference>
<dbReference type="InParanoid" id="A0A3N4M1F2"/>
<dbReference type="InterPro" id="IPR013783">
    <property type="entry name" value="Ig-like_fold"/>
</dbReference>
<dbReference type="InterPro" id="IPR048869">
    <property type="entry name" value="OCRL-1_2_ASH"/>
</dbReference>
<dbReference type="Proteomes" id="UP000267821">
    <property type="component" value="Unassembled WGS sequence"/>
</dbReference>
<dbReference type="AlphaFoldDB" id="A0A3N4M1F2"/>
<reference evidence="3 4" key="1">
    <citation type="journal article" date="2018" name="Nat. Ecol. Evol.">
        <title>Pezizomycetes genomes reveal the molecular basis of ectomycorrhizal truffle lifestyle.</title>
        <authorList>
            <person name="Murat C."/>
            <person name="Payen T."/>
            <person name="Noel B."/>
            <person name="Kuo A."/>
            <person name="Morin E."/>
            <person name="Chen J."/>
            <person name="Kohler A."/>
            <person name="Krizsan K."/>
            <person name="Balestrini R."/>
            <person name="Da Silva C."/>
            <person name="Montanini B."/>
            <person name="Hainaut M."/>
            <person name="Levati E."/>
            <person name="Barry K.W."/>
            <person name="Belfiori B."/>
            <person name="Cichocki N."/>
            <person name="Clum A."/>
            <person name="Dockter R.B."/>
            <person name="Fauchery L."/>
            <person name="Guy J."/>
            <person name="Iotti M."/>
            <person name="Le Tacon F."/>
            <person name="Lindquist E.A."/>
            <person name="Lipzen A."/>
            <person name="Malagnac F."/>
            <person name="Mello A."/>
            <person name="Molinier V."/>
            <person name="Miyauchi S."/>
            <person name="Poulain J."/>
            <person name="Riccioni C."/>
            <person name="Rubini A."/>
            <person name="Sitrit Y."/>
            <person name="Splivallo R."/>
            <person name="Traeger S."/>
            <person name="Wang M."/>
            <person name="Zifcakova L."/>
            <person name="Wipf D."/>
            <person name="Zambonelli A."/>
            <person name="Paolocci F."/>
            <person name="Nowrousian M."/>
            <person name="Ottonello S."/>
            <person name="Baldrian P."/>
            <person name="Spatafora J.W."/>
            <person name="Henrissat B."/>
            <person name="Nagy L.G."/>
            <person name="Aury J.M."/>
            <person name="Wincker P."/>
            <person name="Grigoriev I.V."/>
            <person name="Bonfante P."/>
            <person name="Martin F.M."/>
        </authorList>
    </citation>
    <scope>NUCLEOTIDE SEQUENCE [LARGE SCALE GENOMIC DNA]</scope>
    <source>
        <strain evidence="3 4">ATCC MYA-4762</strain>
    </source>
</reference>
<sequence length="1059" mass="118107">MLLSTPLSPTTLSTNPHTYLHTELYARRKDYLTPTDIRIKVSTWNVASLAIERDIREWIRECESDERPRSRDRGRSSKRASTRKYGIGELLDGAGEALEGLRISQDGQITEKEGGVDIYVLGLQEIVDVTAPENYLRPTDPKIPLNWKAHVQAALPVGYKLIASPQLIGLLSLVYASPRIQHLISSVSTCTVGTGLMGYGGNKGAAGVRLVLGETTRLVLINCHLAAMQNGTDRRNWDHNEILRRMTFDKVKRDVLAGFPADGNLNAPMTDEKESMNRADLVIWCGDLNYRIELPNDDIRSALESFVPTEFPPTIPSEGPSSPASYVPPKSFNFPRISRFQETQESLEATIRSLLVHDQLYKQQQLGKSFKSYKEGKISFLPTYKYDVGTLGVFDSSEKQRAPSYCDRILWQLKDEDETPQEGEETGNAGDEHGQPKTSFDTIGTLTGLGEQTDKQSDDEGTPKPVAFNRRRATTLTVEDEEDGGEDLIVSPADNIIPHLPPPPEDQEIVEDPPVSFPQNAVLSSSSASGLKLNLITYTSHQTIRASDHKPVTAIFSLSFPAVNDDRKSDVYAEVAKEVDRIENERRPVITVIIDREGEASSPARPDYCNEDMSVSLGEVRLGERVERKLTVANTGLVPATCSFRKRPIIDDELGEEKESICKHWLEVDFDDDHSDSGKAVTQGVKLEPGEVVTVYLCLLIEMSDVVLLQRLNKGDEELEDILVLHVENGRDTFIPVSGQWMQSCFGRSLQELVSIPEGAGGARSWFSKDRHSEDGQEKKEMRYSAPRELYRITEYLLRQTKDIVEEDCAKESGVENQKWYSEVGWPFVKETWGLQYNDDLGVQESTLGERRKLLLWILECLSQDKELEVEKWEQEGYTAEDIVEVAAECLLGFLGSLDGRVIPQNLYEVVIKGGAGGTKEWENVLESLPSSASPIHANVFIYLTGFVSEMFGILSTNNPEPTPLTRSATTDTVASTTSKSNRSSIIKTNVRQILLKQRLAGIFAEVMVYRPPPAVLEKDAGPPNRQSVVGAVEGTGALREKKGDEERRRAFLVHFVQF</sequence>
<dbReference type="GO" id="GO:0004439">
    <property type="term" value="F:phosphatidylinositol-4,5-bisphosphate 5-phosphatase activity"/>
    <property type="evidence" value="ECO:0007669"/>
    <property type="project" value="TreeGrafter"/>
</dbReference>
<feature type="compositionally biased region" description="Basic and acidic residues" evidence="1">
    <location>
        <begin position="452"/>
        <end position="462"/>
    </location>
</feature>